<dbReference type="Proteomes" id="UP000254937">
    <property type="component" value="Unassembled WGS sequence"/>
</dbReference>
<evidence type="ECO:0000313" key="2">
    <source>
        <dbReference type="Proteomes" id="UP000254937"/>
    </source>
</evidence>
<evidence type="ECO:0000313" key="1">
    <source>
        <dbReference type="EMBL" id="RDK45685.1"/>
    </source>
</evidence>
<accession>A0A370PU27</accession>
<gene>
    <name evidence="1" type="ORF">M752DRAFT_121316</name>
</gene>
<dbReference type="AlphaFoldDB" id="A0A370PU27"/>
<protein>
    <submittedName>
        <fullName evidence="1">Uncharacterized protein</fullName>
    </submittedName>
</protein>
<organism evidence="1 2">
    <name type="scientific">Aspergillus phoenicis ATCC 13157</name>
    <dbReference type="NCBI Taxonomy" id="1353007"/>
    <lineage>
        <taxon>Eukaryota</taxon>
        <taxon>Fungi</taxon>
        <taxon>Dikarya</taxon>
        <taxon>Ascomycota</taxon>
        <taxon>Pezizomycotina</taxon>
        <taxon>Eurotiomycetes</taxon>
        <taxon>Eurotiomycetidae</taxon>
        <taxon>Eurotiales</taxon>
        <taxon>Aspergillaceae</taxon>
        <taxon>Aspergillus</taxon>
    </lineage>
</organism>
<proteinExistence type="predicted"/>
<name>A0A370PU27_ASPPH</name>
<reference evidence="1 2" key="1">
    <citation type="submission" date="2018-07" db="EMBL/GenBank/DDBJ databases">
        <title>Section-level genome sequencing of Aspergillus section Nigri to investigate inter- and intra-species variation.</title>
        <authorList>
            <consortium name="DOE Joint Genome Institute"/>
            <person name="Vesth T.C."/>
            <person name="Nybo J.L."/>
            <person name="Theobald S."/>
            <person name="Frisvad J.C."/>
            <person name="Larsen T.O."/>
            <person name="Nielsen K.F."/>
            <person name="Hoof J.B."/>
            <person name="Brandl J."/>
            <person name="Salamov A."/>
            <person name="Riley R."/>
            <person name="Gladden J.M."/>
            <person name="Phatale P."/>
            <person name="Nielsen M.T."/>
            <person name="Lyhne E.K."/>
            <person name="Kogle M.E."/>
            <person name="Strasser K."/>
            <person name="McDonnell E."/>
            <person name="Barry K."/>
            <person name="Clum A."/>
            <person name="Chen C."/>
            <person name="Nolan M."/>
            <person name="Sandor L."/>
            <person name="Kuo A."/>
            <person name="Lipzen A."/>
            <person name="Hainaut M."/>
            <person name="Drula E."/>
            <person name="Tsang A."/>
            <person name="Magnuson J.K."/>
            <person name="Henrissat B."/>
            <person name="Wiebenga A."/>
            <person name="Simmons B.A."/>
            <person name="Makela M.R."/>
            <person name="De vries R.P."/>
            <person name="Grigoriev I.V."/>
            <person name="Mortensen U.H."/>
            <person name="Baker S.E."/>
            <person name="Andersen M.R."/>
        </authorList>
    </citation>
    <scope>NUCLEOTIDE SEQUENCE [LARGE SCALE GENOMIC DNA]</scope>
    <source>
        <strain evidence="1 2">ATCC 13157</strain>
    </source>
</reference>
<keyword evidence="2" id="KW-1185">Reference proteome</keyword>
<sequence length="90" mass="10497">MEIIRLHCILCLLCRSRPSEHAYRQPNMLYWWCGPGMMPGISRCCSGKNVSVDRPEYQSLIQYWLHTNLYSVRPKFAGVPLAQIWNNKGL</sequence>
<dbReference type="EMBL" id="KZ851847">
    <property type="protein sequence ID" value="RDK45685.1"/>
    <property type="molecule type" value="Genomic_DNA"/>
</dbReference>